<feature type="active site" evidence="4">
    <location>
        <position position="19"/>
    </location>
</feature>
<comment type="catalytic activity">
    <reaction evidence="2 4">
        <text>L-methionyl-[protein] + [thioredoxin]-disulfide + H2O = L-methionyl-(S)-S-oxide-[protein] + [thioredoxin]-dithiol</text>
        <dbReference type="Rhea" id="RHEA:14217"/>
        <dbReference type="Rhea" id="RHEA-COMP:10698"/>
        <dbReference type="Rhea" id="RHEA-COMP:10700"/>
        <dbReference type="Rhea" id="RHEA-COMP:12313"/>
        <dbReference type="Rhea" id="RHEA-COMP:12315"/>
        <dbReference type="ChEBI" id="CHEBI:15377"/>
        <dbReference type="ChEBI" id="CHEBI:16044"/>
        <dbReference type="ChEBI" id="CHEBI:29950"/>
        <dbReference type="ChEBI" id="CHEBI:44120"/>
        <dbReference type="ChEBI" id="CHEBI:50058"/>
        <dbReference type="EC" id="1.8.4.11"/>
    </reaction>
</comment>
<dbReference type="GO" id="GO:0033744">
    <property type="term" value="F:L-methionine:thioredoxin-disulfide S-oxidoreductase activity"/>
    <property type="evidence" value="ECO:0007669"/>
    <property type="project" value="RHEA"/>
</dbReference>
<organism evidence="6 7">
    <name type="scientific">Micavibrio aeruginosavorus</name>
    <dbReference type="NCBI Taxonomy" id="349221"/>
    <lineage>
        <taxon>Bacteria</taxon>
        <taxon>Pseudomonadati</taxon>
        <taxon>Bdellovibrionota</taxon>
        <taxon>Bdellovibrionia</taxon>
        <taxon>Bdellovibrionales</taxon>
        <taxon>Pseudobdellovibrionaceae</taxon>
        <taxon>Micavibrio</taxon>
    </lineage>
</organism>
<name>A0A2W5N303_9BACT</name>
<comment type="function">
    <text evidence="4">Has an important function as a repair enzyme for proteins that have been inactivated by oxidation. Catalyzes the reversible oxidation-reduction of methionine sulfoxide in proteins to methionine.</text>
</comment>
<dbReference type="InterPro" id="IPR002569">
    <property type="entry name" value="Met_Sox_Rdtase_MsrA_dom"/>
</dbReference>
<dbReference type="AlphaFoldDB" id="A0A2W5N303"/>
<dbReference type="InterPro" id="IPR036509">
    <property type="entry name" value="Met_Sox_Rdtase_MsrA_sf"/>
</dbReference>
<dbReference type="GO" id="GO:0008113">
    <property type="term" value="F:peptide-methionine (S)-S-oxide reductase activity"/>
    <property type="evidence" value="ECO:0007669"/>
    <property type="project" value="UniProtKB-UniRule"/>
</dbReference>
<keyword evidence="1 4" id="KW-0560">Oxidoreductase</keyword>
<comment type="similarity">
    <text evidence="4">Belongs to the MsrA Met sulfoxide reductase family.</text>
</comment>
<dbReference type="PANTHER" id="PTHR43774">
    <property type="entry name" value="PEPTIDE METHIONINE SULFOXIDE REDUCTASE"/>
    <property type="match status" value="1"/>
</dbReference>
<dbReference type="PANTHER" id="PTHR43774:SF1">
    <property type="entry name" value="PEPTIDE METHIONINE SULFOXIDE REDUCTASE MSRA 2"/>
    <property type="match status" value="1"/>
</dbReference>
<dbReference type="EC" id="1.8.4.11" evidence="4"/>
<accession>A0A2W5N303</accession>
<dbReference type="Gene3D" id="3.30.1060.10">
    <property type="entry name" value="Peptide methionine sulphoxide reductase MsrA"/>
    <property type="match status" value="1"/>
</dbReference>
<dbReference type="Pfam" id="PF01625">
    <property type="entry name" value="PMSR"/>
    <property type="match status" value="1"/>
</dbReference>
<evidence type="ECO:0000256" key="4">
    <source>
        <dbReference type="HAMAP-Rule" id="MF_01401"/>
    </source>
</evidence>
<comment type="catalytic activity">
    <reaction evidence="3 4">
        <text>[thioredoxin]-disulfide + L-methionine + H2O = L-methionine (S)-S-oxide + [thioredoxin]-dithiol</text>
        <dbReference type="Rhea" id="RHEA:19993"/>
        <dbReference type="Rhea" id="RHEA-COMP:10698"/>
        <dbReference type="Rhea" id="RHEA-COMP:10700"/>
        <dbReference type="ChEBI" id="CHEBI:15377"/>
        <dbReference type="ChEBI" id="CHEBI:29950"/>
        <dbReference type="ChEBI" id="CHEBI:50058"/>
        <dbReference type="ChEBI" id="CHEBI:57844"/>
        <dbReference type="ChEBI" id="CHEBI:58772"/>
        <dbReference type="EC" id="1.8.4.11"/>
    </reaction>
</comment>
<evidence type="ECO:0000256" key="3">
    <source>
        <dbReference type="ARBA" id="ARBA00048782"/>
    </source>
</evidence>
<evidence type="ECO:0000256" key="2">
    <source>
        <dbReference type="ARBA" id="ARBA00047806"/>
    </source>
</evidence>
<gene>
    <name evidence="4 6" type="primary">msrA</name>
    <name evidence="6" type="ORF">DI551_03240</name>
</gene>
<dbReference type="EMBL" id="QFQB01000012">
    <property type="protein sequence ID" value="PZQ47464.1"/>
    <property type="molecule type" value="Genomic_DNA"/>
</dbReference>
<evidence type="ECO:0000256" key="1">
    <source>
        <dbReference type="ARBA" id="ARBA00023002"/>
    </source>
</evidence>
<evidence type="ECO:0000313" key="6">
    <source>
        <dbReference type="EMBL" id="PZQ47464.1"/>
    </source>
</evidence>
<feature type="domain" description="Peptide methionine sulphoxide reductase MsrA" evidence="5">
    <location>
        <begin position="13"/>
        <end position="160"/>
    </location>
</feature>
<protein>
    <recommendedName>
        <fullName evidence="4">Peptide methionine sulfoxide reductase MsrA</fullName>
        <shortName evidence="4">Protein-methionine-S-oxide reductase</shortName>
        <ecNumber evidence="4">1.8.4.11</ecNumber>
    </recommendedName>
    <alternativeName>
        <fullName evidence="4">Peptide-methionine (S)-S-oxide reductase</fullName>
        <shortName evidence="4">Peptide Met(O) reductase</shortName>
    </alternativeName>
</protein>
<dbReference type="SUPFAM" id="SSF55068">
    <property type="entry name" value="Peptide methionine sulfoxide reductase"/>
    <property type="match status" value="1"/>
</dbReference>
<evidence type="ECO:0000259" key="5">
    <source>
        <dbReference type="Pfam" id="PF01625"/>
    </source>
</evidence>
<reference evidence="6 7" key="1">
    <citation type="submission" date="2017-08" db="EMBL/GenBank/DDBJ databases">
        <title>Infants hospitalized years apart are colonized by the same room-sourced microbial strains.</title>
        <authorList>
            <person name="Brooks B."/>
            <person name="Olm M.R."/>
            <person name="Firek B.A."/>
            <person name="Baker R."/>
            <person name="Thomas B.C."/>
            <person name="Morowitz M.J."/>
            <person name="Banfield J.F."/>
        </authorList>
    </citation>
    <scope>NUCLEOTIDE SEQUENCE [LARGE SCALE GENOMIC DNA]</scope>
    <source>
        <strain evidence="6">S2_005_002_R2_29</strain>
    </source>
</reference>
<sequence length="182" mass="20797">MSNENVPPQAPYATFAAGCFWCVESEFRRLDGVLFTRAGYEGGLTKNPSYQDVCTGRTGHAEAVEIYYDPKIITYRALLMHFLELAHDPTDLNGQGVDRGTQYRSAIFYADEDQKEQAQKAIADVSAGGRWKKPIVTTLEPQGPFWPAEEYHQQYYEKYEGKQGVQHPNMLYKMQKWAKEGR</sequence>
<dbReference type="Proteomes" id="UP000249417">
    <property type="component" value="Unassembled WGS sequence"/>
</dbReference>
<proteinExistence type="inferred from homology"/>
<dbReference type="NCBIfam" id="TIGR00401">
    <property type="entry name" value="msrA"/>
    <property type="match status" value="1"/>
</dbReference>
<evidence type="ECO:0000313" key="7">
    <source>
        <dbReference type="Proteomes" id="UP000249417"/>
    </source>
</evidence>
<comment type="caution">
    <text evidence="6">The sequence shown here is derived from an EMBL/GenBank/DDBJ whole genome shotgun (WGS) entry which is preliminary data.</text>
</comment>
<dbReference type="HAMAP" id="MF_01401">
    <property type="entry name" value="MsrA"/>
    <property type="match status" value="1"/>
</dbReference>